<dbReference type="GO" id="GO:0003677">
    <property type="term" value="F:DNA binding"/>
    <property type="evidence" value="ECO:0007669"/>
    <property type="project" value="InterPro"/>
</dbReference>
<dbReference type="Proteomes" id="UP000186141">
    <property type="component" value="Unassembled WGS sequence"/>
</dbReference>
<sequence length="261" mass="28064">MKVFLDEVRASLRSPVILVAWGVLTMMMALSGPFGSYDHVSLPKRLVTWLVLTALAIVVATAVRVVVYSRWGYRDFWRGGSLTSLLAAVVLTPILVHLSQIAGAAYMMVPPGPVEIAGFVFCLNMGFCAFRHALETEPLTQAVAGGDPDGQGAPALPRLTERLAEELRGPILRISGRDHYVDVTTTHGMSSVLMRFSDALAELDGVDGLQVHRSHWVAAGAVVGGAREGGRPFLRLTGGDMVPVSRTYLAAVEARGWLDQA</sequence>
<dbReference type="Pfam" id="PF04397">
    <property type="entry name" value="LytTR"/>
    <property type="match status" value="1"/>
</dbReference>
<keyword evidence="1" id="KW-0472">Membrane</keyword>
<dbReference type="SMART" id="SM00850">
    <property type="entry name" value="LytTR"/>
    <property type="match status" value="1"/>
</dbReference>
<dbReference type="STRING" id="1086013.SAMN05421774_10523"/>
<reference evidence="3 4" key="1">
    <citation type="submission" date="2017-01" db="EMBL/GenBank/DDBJ databases">
        <authorList>
            <person name="Mah S.A."/>
            <person name="Swanson W.J."/>
            <person name="Moy G.W."/>
            <person name="Vacquier V.D."/>
        </authorList>
    </citation>
    <scope>NUCLEOTIDE SEQUENCE [LARGE SCALE GENOMIC DNA]</scope>
    <source>
        <strain evidence="3 4">DSM 26375</strain>
    </source>
</reference>
<feature type="domain" description="HTH LytTR-type" evidence="2">
    <location>
        <begin position="171"/>
        <end position="258"/>
    </location>
</feature>
<dbReference type="AlphaFoldDB" id="A0A1N7P7U0"/>
<keyword evidence="4" id="KW-1185">Reference proteome</keyword>
<protein>
    <submittedName>
        <fullName evidence="3">Transcriptional regulator, LytTR family</fullName>
    </submittedName>
</protein>
<proteinExistence type="predicted"/>
<evidence type="ECO:0000313" key="3">
    <source>
        <dbReference type="EMBL" id="SIT06509.1"/>
    </source>
</evidence>
<dbReference type="PROSITE" id="PS50930">
    <property type="entry name" value="HTH_LYTTR"/>
    <property type="match status" value="1"/>
</dbReference>
<dbReference type="InterPro" id="IPR007492">
    <property type="entry name" value="LytTR_DNA-bd_dom"/>
</dbReference>
<evidence type="ECO:0000259" key="2">
    <source>
        <dbReference type="PROSITE" id="PS50930"/>
    </source>
</evidence>
<evidence type="ECO:0000313" key="4">
    <source>
        <dbReference type="Proteomes" id="UP000186141"/>
    </source>
</evidence>
<feature type="transmembrane region" description="Helical" evidence="1">
    <location>
        <begin position="46"/>
        <end position="67"/>
    </location>
</feature>
<feature type="transmembrane region" description="Helical" evidence="1">
    <location>
        <begin position="12"/>
        <end position="34"/>
    </location>
</feature>
<keyword evidence="1" id="KW-1133">Transmembrane helix</keyword>
<accession>A0A1N7P7U0</accession>
<keyword evidence="1" id="KW-0812">Transmembrane</keyword>
<feature type="transmembrane region" description="Helical" evidence="1">
    <location>
        <begin position="79"/>
        <end position="96"/>
    </location>
</feature>
<organism evidence="3 4">
    <name type="scientific">Gemmobacter megaterium</name>
    <dbReference type="NCBI Taxonomy" id="1086013"/>
    <lineage>
        <taxon>Bacteria</taxon>
        <taxon>Pseudomonadati</taxon>
        <taxon>Pseudomonadota</taxon>
        <taxon>Alphaproteobacteria</taxon>
        <taxon>Rhodobacterales</taxon>
        <taxon>Paracoccaceae</taxon>
        <taxon>Gemmobacter</taxon>
    </lineage>
</organism>
<gene>
    <name evidence="3" type="ORF">SAMN05421774_10523</name>
</gene>
<evidence type="ECO:0000256" key="1">
    <source>
        <dbReference type="SAM" id="Phobius"/>
    </source>
</evidence>
<name>A0A1N7P7U0_9RHOB</name>
<dbReference type="EMBL" id="FTOT01000005">
    <property type="protein sequence ID" value="SIT06509.1"/>
    <property type="molecule type" value="Genomic_DNA"/>
</dbReference>